<gene>
    <name evidence="1" type="ORF">METZ01_LOCUS231449</name>
</gene>
<organism evidence="1">
    <name type="scientific">marine metagenome</name>
    <dbReference type="NCBI Taxonomy" id="408172"/>
    <lineage>
        <taxon>unclassified sequences</taxon>
        <taxon>metagenomes</taxon>
        <taxon>ecological metagenomes</taxon>
    </lineage>
</organism>
<accession>A0A382GUR9</accession>
<name>A0A382GUR9_9ZZZZ</name>
<dbReference type="SUPFAM" id="SSF51569">
    <property type="entry name" value="Aldolase"/>
    <property type="match status" value="1"/>
</dbReference>
<dbReference type="Gene3D" id="3.20.20.70">
    <property type="entry name" value="Aldolase class I"/>
    <property type="match status" value="1"/>
</dbReference>
<dbReference type="EMBL" id="UINC01057444">
    <property type="protein sequence ID" value="SVB78595.1"/>
    <property type="molecule type" value="Genomic_DNA"/>
</dbReference>
<protein>
    <submittedName>
        <fullName evidence="1">Uncharacterized protein</fullName>
    </submittedName>
</protein>
<reference evidence="1" key="1">
    <citation type="submission" date="2018-05" db="EMBL/GenBank/DDBJ databases">
        <authorList>
            <person name="Lanie J.A."/>
            <person name="Ng W.-L."/>
            <person name="Kazmierczak K.M."/>
            <person name="Andrzejewski T.M."/>
            <person name="Davidsen T.M."/>
            <person name="Wayne K.J."/>
            <person name="Tettelin H."/>
            <person name="Glass J.I."/>
            <person name="Rusch D."/>
            <person name="Podicherti R."/>
            <person name="Tsui H.-C.T."/>
            <person name="Winkler M.E."/>
        </authorList>
    </citation>
    <scope>NUCLEOTIDE SEQUENCE</scope>
</reference>
<proteinExistence type="predicted"/>
<sequence>MPLSNEELLDALDTVISIPPVPFTAEGSIDYDGHGKNIDYLLSTNELEGGRRRVLCVAGTSLIHHIAADEQMRLMEFTTNRIAGRGLFIAGIAPNPLAEAERLIEGQAQFTHP</sequence>
<dbReference type="InterPro" id="IPR013785">
    <property type="entry name" value="Aldolase_TIM"/>
</dbReference>
<evidence type="ECO:0000313" key="1">
    <source>
        <dbReference type="EMBL" id="SVB78595.1"/>
    </source>
</evidence>
<feature type="non-terminal residue" evidence="1">
    <location>
        <position position="113"/>
    </location>
</feature>
<dbReference type="AlphaFoldDB" id="A0A382GUR9"/>